<keyword evidence="8" id="KW-0175">Coiled coil</keyword>
<gene>
    <name evidence="11" type="ORF">MUK42_08869</name>
</gene>
<evidence type="ECO:0000313" key="12">
    <source>
        <dbReference type="Proteomes" id="UP001055439"/>
    </source>
</evidence>
<feature type="region of interest" description="Disordered" evidence="9">
    <location>
        <begin position="254"/>
        <end position="285"/>
    </location>
</feature>
<dbReference type="GO" id="GO:0061630">
    <property type="term" value="F:ubiquitin protein ligase activity"/>
    <property type="evidence" value="ECO:0007669"/>
    <property type="project" value="UniProtKB-EC"/>
</dbReference>
<feature type="domain" description="Protein kinase" evidence="10">
    <location>
        <begin position="426"/>
        <end position="689"/>
    </location>
</feature>
<dbReference type="CDD" id="cd14066">
    <property type="entry name" value="STKc_IRAK"/>
    <property type="match status" value="1"/>
</dbReference>
<dbReference type="Gene3D" id="1.10.510.10">
    <property type="entry name" value="Transferase(Phosphotransferase) domain 1"/>
    <property type="match status" value="1"/>
</dbReference>
<evidence type="ECO:0000256" key="4">
    <source>
        <dbReference type="ARBA" id="ARBA00022679"/>
    </source>
</evidence>
<dbReference type="AlphaFoldDB" id="A0A9E7JCW4"/>
<dbReference type="Gene3D" id="3.30.200.20">
    <property type="entry name" value="Phosphorylase Kinase, domain 1"/>
    <property type="match status" value="1"/>
</dbReference>
<evidence type="ECO:0000256" key="1">
    <source>
        <dbReference type="ARBA" id="ARBA00000900"/>
    </source>
</evidence>
<evidence type="ECO:0000256" key="9">
    <source>
        <dbReference type="SAM" id="MobiDB-lite"/>
    </source>
</evidence>
<feature type="compositionally biased region" description="Polar residues" evidence="9">
    <location>
        <begin position="254"/>
        <end position="279"/>
    </location>
</feature>
<evidence type="ECO:0000256" key="5">
    <source>
        <dbReference type="ARBA" id="ARBA00022741"/>
    </source>
</evidence>
<keyword evidence="12" id="KW-1185">Reference proteome</keyword>
<feature type="region of interest" description="Disordered" evidence="9">
    <location>
        <begin position="724"/>
        <end position="746"/>
    </location>
</feature>
<dbReference type="FunFam" id="1.10.510.10:FF:000498">
    <property type="entry name" value="U-box domain-containing protein 51"/>
    <property type="match status" value="1"/>
</dbReference>
<evidence type="ECO:0000256" key="2">
    <source>
        <dbReference type="ARBA" id="ARBA00004906"/>
    </source>
</evidence>
<dbReference type="InterPro" id="IPR008271">
    <property type="entry name" value="Ser/Thr_kinase_AS"/>
</dbReference>
<comment type="pathway">
    <text evidence="2">Protein modification; protein ubiquitination.</text>
</comment>
<dbReference type="PROSITE" id="PS00108">
    <property type="entry name" value="PROTEIN_KINASE_ST"/>
    <property type="match status" value="1"/>
</dbReference>
<keyword evidence="6" id="KW-0833">Ubl conjugation pathway</keyword>
<keyword evidence="5" id="KW-0547">Nucleotide-binding</keyword>
<comment type="catalytic activity">
    <reaction evidence="1">
        <text>S-ubiquitinyl-[E2 ubiquitin-conjugating enzyme]-L-cysteine + [acceptor protein]-L-lysine = [E2 ubiquitin-conjugating enzyme]-L-cysteine + N(6)-ubiquitinyl-[acceptor protein]-L-lysine.</text>
        <dbReference type="EC" id="2.3.2.27"/>
    </reaction>
</comment>
<evidence type="ECO:0000256" key="8">
    <source>
        <dbReference type="ARBA" id="ARBA00023054"/>
    </source>
</evidence>
<dbReference type="Gene3D" id="3.40.50.620">
    <property type="entry name" value="HUPs"/>
    <property type="match status" value="1"/>
</dbReference>
<dbReference type="Pfam" id="PF00069">
    <property type="entry name" value="Pkinase"/>
    <property type="match status" value="1"/>
</dbReference>
<dbReference type="GO" id="GO:0005524">
    <property type="term" value="F:ATP binding"/>
    <property type="evidence" value="ECO:0007669"/>
    <property type="project" value="UniProtKB-KW"/>
</dbReference>
<dbReference type="EC" id="2.3.2.27" evidence="3"/>
<dbReference type="PROSITE" id="PS50011">
    <property type="entry name" value="PROTEIN_KINASE_DOM"/>
    <property type="match status" value="1"/>
</dbReference>
<dbReference type="SUPFAM" id="SSF56112">
    <property type="entry name" value="Protein kinase-like (PK-like)"/>
    <property type="match status" value="1"/>
</dbReference>
<dbReference type="OrthoDB" id="10252171at2759"/>
<dbReference type="InterPro" id="IPR051348">
    <property type="entry name" value="U-box_ubiquitin_ligases"/>
</dbReference>
<proteinExistence type="predicted"/>
<dbReference type="CDD" id="cd01989">
    <property type="entry name" value="USP_STK_Ubox_N"/>
    <property type="match status" value="1"/>
</dbReference>
<dbReference type="GO" id="GO:0004672">
    <property type="term" value="F:protein kinase activity"/>
    <property type="evidence" value="ECO:0007669"/>
    <property type="project" value="InterPro"/>
</dbReference>
<feature type="compositionally biased region" description="Polar residues" evidence="9">
    <location>
        <begin position="731"/>
        <end position="740"/>
    </location>
</feature>
<dbReference type="InterPro" id="IPR014729">
    <property type="entry name" value="Rossmann-like_a/b/a_fold"/>
</dbReference>
<accession>A0A9E7JCW4</accession>
<dbReference type="SMART" id="SM00220">
    <property type="entry name" value="S_TKc"/>
    <property type="match status" value="1"/>
</dbReference>
<dbReference type="FunFam" id="3.30.200.20:FF:000162">
    <property type="entry name" value="Adenine nucleotide alpha hydrolase-like domain kinase"/>
    <property type="match status" value="1"/>
</dbReference>
<keyword evidence="7" id="KW-0067">ATP-binding</keyword>
<dbReference type="Pfam" id="PF00582">
    <property type="entry name" value="Usp"/>
    <property type="match status" value="1"/>
</dbReference>
<reference evidence="11" key="1">
    <citation type="submission" date="2022-05" db="EMBL/GenBank/DDBJ databases">
        <title>The Musa troglodytarum L. genome provides insights into the mechanism of non-climacteric behaviour and enrichment of carotenoids.</title>
        <authorList>
            <person name="Wang J."/>
        </authorList>
    </citation>
    <scope>NUCLEOTIDE SEQUENCE</scope>
    <source>
        <tissue evidence="11">Leaf</tissue>
    </source>
</reference>
<dbReference type="InterPro" id="IPR000719">
    <property type="entry name" value="Prot_kinase_dom"/>
</dbReference>
<dbReference type="SUPFAM" id="SSF52402">
    <property type="entry name" value="Adenine nucleotide alpha hydrolases-like"/>
    <property type="match status" value="1"/>
</dbReference>
<evidence type="ECO:0000256" key="6">
    <source>
        <dbReference type="ARBA" id="ARBA00022786"/>
    </source>
</evidence>
<dbReference type="PANTHER" id="PTHR45647:SF132">
    <property type="entry name" value="KINASE WITH ADENINE NUCLEOTIDE ALPHA HYDROLASES-LIKE DOMAIN-CONTAINING PROTEIN"/>
    <property type="match status" value="1"/>
</dbReference>
<organism evidence="11 12">
    <name type="scientific">Musa troglodytarum</name>
    <name type="common">fe'i banana</name>
    <dbReference type="NCBI Taxonomy" id="320322"/>
    <lineage>
        <taxon>Eukaryota</taxon>
        <taxon>Viridiplantae</taxon>
        <taxon>Streptophyta</taxon>
        <taxon>Embryophyta</taxon>
        <taxon>Tracheophyta</taxon>
        <taxon>Spermatophyta</taxon>
        <taxon>Magnoliopsida</taxon>
        <taxon>Liliopsida</taxon>
        <taxon>Zingiberales</taxon>
        <taxon>Musaceae</taxon>
        <taxon>Musa</taxon>
    </lineage>
</organism>
<evidence type="ECO:0000259" key="10">
    <source>
        <dbReference type="PROSITE" id="PS50011"/>
    </source>
</evidence>
<sequence length="746" mass="82128">MAGLRDGSRRGGMSPATDGSSLPVVAVAVDKDKSSQGALKWALDNVVGADQSILLVHVNTKASSGPQQDSASAAKEVLLPFRCFCRRKDVNCKDIVLENTDVPKAIVDFVSHAAIEKLVVGASRSGFVRSIDISTNISKNVPDFCTVYIITKGKVSSVRNAVRPAPAISPLLVKIQSQATYAPGPLDHRNRGDAPFETYNLYKDTESMKSPFNRGMQFLTARYSSETMSGSDISFVSSGRPSFDRAIPTRSSYMSSDRSFESVQSPRRSVGAYSSGTGVSSLSHDSFSSEASESIEAEMNRLRLELKQTMDMYSTACKEALSAKQKAMELHRWKMEEQQKLEEARLAGEAALALAAQEKAKCKAAVEAAEAAKQLAEFEAQKRMDAEMRVLKDSEDRKKAMECLPQADVKYRKYTIDEIEVATEYFAESRKIGEGGYGPVYKCYLDHTQAAVKVLRPDAAQGKLQFQQEVEILSFIRHPNMVILLGACPEYGCLVYEYMANGSLEDRLLRRGNTPPIPWQHRFRIAAEIGTALLFLHQTKPEPLVHRDLKPANILLDQNYVSKISDVGLARLVPASVADHVTQYRMTATAGTFCYIDPEYQQTGMLGTKSDIYSFGILLLQLITGRSPMGLRHHVDRSIGKGTFAEMLDPSVQDWPVEEALCLAKLALKCAELRRKDRPDLGTTVLPEFNRLRAIGEENMQQVVLGNSFQTASEVSLQDMGSGALQVPSGYDNSRSQYSGSDIVGR</sequence>
<dbReference type="EMBL" id="CP097502">
    <property type="protein sequence ID" value="URD75902.1"/>
    <property type="molecule type" value="Genomic_DNA"/>
</dbReference>
<dbReference type="InterPro" id="IPR006016">
    <property type="entry name" value="UspA"/>
</dbReference>
<evidence type="ECO:0000256" key="3">
    <source>
        <dbReference type="ARBA" id="ARBA00012483"/>
    </source>
</evidence>
<dbReference type="Proteomes" id="UP001055439">
    <property type="component" value="Chromosome 1"/>
</dbReference>
<keyword evidence="4" id="KW-0808">Transferase</keyword>
<evidence type="ECO:0000256" key="7">
    <source>
        <dbReference type="ARBA" id="ARBA00022840"/>
    </source>
</evidence>
<evidence type="ECO:0000313" key="11">
    <source>
        <dbReference type="EMBL" id="URD75902.1"/>
    </source>
</evidence>
<dbReference type="InterPro" id="IPR011009">
    <property type="entry name" value="Kinase-like_dom_sf"/>
</dbReference>
<dbReference type="PANTHER" id="PTHR45647">
    <property type="entry name" value="OS02G0152300 PROTEIN"/>
    <property type="match status" value="1"/>
</dbReference>
<name>A0A9E7JCW4_9LILI</name>
<protein>
    <recommendedName>
        <fullName evidence="3">RING-type E3 ubiquitin transferase</fullName>
        <ecNumber evidence="3">2.3.2.27</ecNumber>
    </recommendedName>
</protein>